<protein>
    <submittedName>
        <fullName evidence="1">Uncharacterized protein</fullName>
    </submittedName>
</protein>
<evidence type="ECO:0000313" key="1">
    <source>
        <dbReference type="EMBL" id="CAB0011790.1"/>
    </source>
</evidence>
<name>A0A6H5H532_9HEMI</name>
<evidence type="ECO:0000313" key="2">
    <source>
        <dbReference type="Proteomes" id="UP000479000"/>
    </source>
</evidence>
<dbReference type="AlphaFoldDB" id="A0A6H5H532"/>
<accession>A0A6H5H532</accession>
<sequence length="133" mass="15273">MKCRLLHPLRQFRSRELSGGFWCFQRSEPPILAVVFNRKWPLRLLIRARYRRLVLSASKTLTAGWRRGLRMLRASFNVFRPVAHVFVGVEDEVGRAGHVVFPFAFAHVVHGAVRLIRVVRDVAVLFLAGHGMS</sequence>
<reference evidence="1 2" key="1">
    <citation type="submission" date="2020-02" db="EMBL/GenBank/DDBJ databases">
        <authorList>
            <person name="Ferguson B K."/>
        </authorList>
    </citation>
    <scope>NUCLEOTIDE SEQUENCE [LARGE SCALE GENOMIC DNA]</scope>
</reference>
<dbReference type="Proteomes" id="UP000479000">
    <property type="component" value="Unassembled WGS sequence"/>
</dbReference>
<keyword evidence="2" id="KW-1185">Reference proteome</keyword>
<gene>
    <name evidence="1" type="ORF">NTEN_LOCUS16683</name>
</gene>
<organism evidence="1 2">
    <name type="scientific">Nesidiocoris tenuis</name>
    <dbReference type="NCBI Taxonomy" id="355587"/>
    <lineage>
        <taxon>Eukaryota</taxon>
        <taxon>Metazoa</taxon>
        <taxon>Ecdysozoa</taxon>
        <taxon>Arthropoda</taxon>
        <taxon>Hexapoda</taxon>
        <taxon>Insecta</taxon>
        <taxon>Pterygota</taxon>
        <taxon>Neoptera</taxon>
        <taxon>Paraneoptera</taxon>
        <taxon>Hemiptera</taxon>
        <taxon>Heteroptera</taxon>
        <taxon>Panheteroptera</taxon>
        <taxon>Cimicomorpha</taxon>
        <taxon>Miridae</taxon>
        <taxon>Dicyphina</taxon>
        <taxon>Nesidiocoris</taxon>
    </lineage>
</organism>
<dbReference type="EMBL" id="CADCXU010024273">
    <property type="protein sequence ID" value="CAB0011790.1"/>
    <property type="molecule type" value="Genomic_DNA"/>
</dbReference>
<feature type="non-terminal residue" evidence="1">
    <location>
        <position position="133"/>
    </location>
</feature>
<proteinExistence type="predicted"/>